<dbReference type="Proteomes" id="UP000037460">
    <property type="component" value="Unassembled WGS sequence"/>
</dbReference>
<evidence type="ECO:0000313" key="8">
    <source>
        <dbReference type="EMBL" id="KOO26501.1"/>
    </source>
</evidence>
<comment type="subcellular location">
    <subcellularLocation>
        <location evidence="5">Plastid</location>
        <location evidence="5">Chloroplast membrane</location>
    </subcellularLocation>
</comment>
<keyword evidence="9" id="KW-1185">Reference proteome</keyword>
<dbReference type="GO" id="GO:0031969">
    <property type="term" value="C:chloroplast membrane"/>
    <property type="evidence" value="ECO:0007669"/>
    <property type="project" value="UniProtKB-SubCell"/>
</dbReference>
<feature type="domain" description="Diacylglycerol glucosyltransferase N-terminal" evidence="7">
    <location>
        <begin position="10"/>
        <end position="179"/>
    </location>
</feature>
<dbReference type="OrthoDB" id="200404at2759"/>
<dbReference type="EC" id="2.4.1.46" evidence="2"/>
<evidence type="ECO:0000256" key="2">
    <source>
        <dbReference type="ARBA" id="ARBA00012615"/>
    </source>
</evidence>
<dbReference type="Gene3D" id="3.40.50.2000">
    <property type="entry name" value="Glycogen Phosphorylase B"/>
    <property type="match status" value="1"/>
</dbReference>
<proteinExistence type="inferred from homology"/>
<evidence type="ECO:0000256" key="3">
    <source>
        <dbReference type="ARBA" id="ARBA00022676"/>
    </source>
</evidence>
<organism evidence="8 9">
    <name type="scientific">Chrysochromulina tobinii</name>
    <dbReference type="NCBI Taxonomy" id="1460289"/>
    <lineage>
        <taxon>Eukaryota</taxon>
        <taxon>Haptista</taxon>
        <taxon>Haptophyta</taxon>
        <taxon>Prymnesiophyceae</taxon>
        <taxon>Prymnesiales</taxon>
        <taxon>Chrysochromulinaceae</taxon>
        <taxon>Chrysochromulina</taxon>
    </lineage>
</organism>
<dbReference type="AlphaFoldDB" id="A0A0M0JIU1"/>
<dbReference type="InterPro" id="IPR050519">
    <property type="entry name" value="Glycosyltransf_28_UgtP"/>
</dbReference>
<evidence type="ECO:0000256" key="5">
    <source>
        <dbReference type="ARBA" id="ARBA00046299"/>
    </source>
</evidence>
<reference evidence="9" key="1">
    <citation type="journal article" date="2015" name="PLoS Genet.">
        <title>Genome Sequence and Transcriptome Analyses of Chrysochromulina tobin: Metabolic Tools for Enhanced Algal Fitness in the Prominent Order Prymnesiales (Haptophyceae).</title>
        <authorList>
            <person name="Hovde B.T."/>
            <person name="Deodato C.R."/>
            <person name="Hunsperger H.M."/>
            <person name="Ryken S.A."/>
            <person name="Yost W."/>
            <person name="Jha R.K."/>
            <person name="Patterson J."/>
            <person name="Monnat R.J. Jr."/>
            <person name="Barlow S.B."/>
            <person name="Starkenburg S.R."/>
            <person name="Cattolico R.A."/>
        </authorList>
    </citation>
    <scope>NUCLEOTIDE SEQUENCE</scope>
    <source>
        <strain evidence="9">CCMP291</strain>
    </source>
</reference>
<dbReference type="EMBL" id="JWZX01002842">
    <property type="protein sequence ID" value="KOO26501.1"/>
    <property type="molecule type" value="Genomic_DNA"/>
</dbReference>
<keyword evidence="4" id="KW-0808">Transferase</keyword>
<dbReference type="PANTHER" id="PTHR43025:SF3">
    <property type="entry name" value="MONOGALACTOSYLDIACYLGLYCEROL SYNTHASE 1, CHLOROPLASTIC"/>
    <property type="match status" value="1"/>
</dbReference>
<comment type="caution">
    <text evidence="8">The sequence shown here is derived from an EMBL/GenBank/DDBJ whole genome shotgun (WGS) entry which is preliminary data.</text>
</comment>
<dbReference type="Pfam" id="PF06925">
    <property type="entry name" value="MGDG_synth"/>
    <property type="match status" value="1"/>
</dbReference>
<dbReference type="GO" id="GO:0009247">
    <property type="term" value="P:glycolipid biosynthetic process"/>
    <property type="evidence" value="ECO:0007669"/>
    <property type="project" value="InterPro"/>
</dbReference>
<feature type="domain" description="Glycosyl transferase family 28 C-terminal" evidence="6">
    <location>
        <begin position="205"/>
        <end position="356"/>
    </location>
</feature>
<protein>
    <recommendedName>
        <fullName evidence="2">monogalactosyldiacylglycerol synthase</fullName>
        <ecNumber evidence="2">2.4.1.46</ecNumber>
    </recommendedName>
</protein>
<gene>
    <name evidence="8" type="ORF">Ctob_014050</name>
</gene>
<evidence type="ECO:0000256" key="4">
    <source>
        <dbReference type="ARBA" id="ARBA00022679"/>
    </source>
</evidence>
<dbReference type="InterPro" id="IPR007235">
    <property type="entry name" value="Glyco_trans_28_C"/>
</dbReference>
<evidence type="ECO:0000256" key="1">
    <source>
        <dbReference type="ARBA" id="ARBA00006962"/>
    </source>
</evidence>
<evidence type="ECO:0000259" key="6">
    <source>
        <dbReference type="Pfam" id="PF04101"/>
    </source>
</evidence>
<dbReference type="GO" id="GO:0046509">
    <property type="term" value="F:1,2-diacylglycerol 3-beta-galactosyltransferase activity"/>
    <property type="evidence" value="ECO:0007669"/>
    <property type="project" value="UniProtKB-EC"/>
</dbReference>
<name>A0A0M0JIU1_9EUKA</name>
<keyword evidence="3" id="KW-0328">Glycosyltransferase</keyword>
<dbReference type="PANTHER" id="PTHR43025">
    <property type="entry name" value="MONOGALACTOSYLDIACYLGLYCEROL SYNTHASE"/>
    <property type="match status" value="1"/>
</dbReference>
<sequence>MLISDTGGGHRASAEALEAMMESLRPGENDVRIVDVFTEYCRWPFNTFVSGYQIMAKNSWMWKYSYHATSIVPVMHTVNFFSNLFCKPDFERCIREHDPDLVVSLHPLTQTVPLRVLEELGGGRRQVPFATVVTDLGSAHPWWFDRRVDRCFIPSDAVRKVAIRRHLSSEQIRQHGLPVRPSFWQAPRPREELCLELGLDTTRKTVLVVGGGDGVGSLGRIVEATANELRRHIPGSAQVVAVCGKNHKLRSQLEARDWGDVHVQVRGFVSKMSDYMSCADVMITKAGPGTIAEATIRGVPTMLSSFLPGQEAGNVPFVTDNGFGEYSRRPKQIARTVRKWIQDPQQLEEMSEAARACATPEATHEIASDLLEMLK</sequence>
<dbReference type="Pfam" id="PF04101">
    <property type="entry name" value="Glyco_tran_28_C"/>
    <property type="match status" value="1"/>
</dbReference>
<dbReference type="SUPFAM" id="SSF53756">
    <property type="entry name" value="UDP-Glycosyltransferase/glycogen phosphorylase"/>
    <property type="match status" value="1"/>
</dbReference>
<evidence type="ECO:0000259" key="7">
    <source>
        <dbReference type="Pfam" id="PF06925"/>
    </source>
</evidence>
<evidence type="ECO:0000313" key="9">
    <source>
        <dbReference type="Proteomes" id="UP000037460"/>
    </source>
</evidence>
<accession>A0A0M0JIU1</accession>
<dbReference type="InterPro" id="IPR009695">
    <property type="entry name" value="Diacylglyc_glucosyltr_N"/>
</dbReference>
<comment type="similarity">
    <text evidence="1">Belongs to the glycosyltransferase 28 family.</text>
</comment>